<feature type="compositionally biased region" description="Polar residues" evidence="1">
    <location>
        <begin position="129"/>
        <end position="141"/>
    </location>
</feature>
<evidence type="ECO:0000256" key="1">
    <source>
        <dbReference type="SAM" id="MobiDB-lite"/>
    </source>
</evidence>
<reference evidence="3" key="1">
    <citation type="submission" date="2017-02" db="UniProtKB">
        <authorList>
            <consortium name="WormBaseParasite"/>
        </authorList>
    </citation>
    <scope>IDENTIFICATION</scope>
</reference>
<feature type="compositionally biased region" description="Polar residues" evidence="1">
    <location>
        <begin position="149"/>
        <end position="160"/>
    </location>
</feature>
<dbReference type="Proteomes" id="UP000046393">
    <property type="component" value="Unplaced"/>
</dbReference>
<dbReference type="WBParaSite" id="SMUV_0000262001-mRNA-1">
    <property type="protein sequence ID" value="SMUV_0000262001-mRNA-1"/>
    <property type="gene ID" value="SMUV_0000262001"/>
</dbReference>
<evidence type="ECO:0000313" key="3">
    <source>
        <dbReference type="WBParaSite" id="SMUV_0000262001-mRNA-1"/>
    </source>
</evidence>
<sequence>MAPRYETSESTQTRRFCFCVPESWPLILGLQTELLQDFASSRSLWLNRLDSICRRANRCGWKQAIVCLVLYCCLRAPQIPQHQHRTNRRRTRPCRHEPLPVWSINAIDPTFRPPPSYYEALHCTPHANGNASSAVPQSTNSNPPPPYTLTANTNRCTTDV</sequence>
<protein>
    <submittedName>
        <fullName evidence="3">Uncharacterized protein</fullName>
    </submittedName>
</protein>
<name>A0A0N5AEG5_9BILA</name>
<proteinExistence type="predicted"/>
<accession>A0A0N5AEG5</accession>
<organism evidence="2 3">
    <name type="scientific">Syphacia muris</name>
    <dbReference type="NCBI Taxonomy" id="451379"/>
    <lineage>
        <taxon>Eukaryota</taxon>
        <taxon>Metazoa</taxon>
        <taxon>Ecdysozoa</taxon>
        <taxon>Nematoda</taxon>
        <taxon>Chromadorea</taxon>
        <taxon>Rhabditida</taxon>
        <taxon>Spirurina</taxon>
        <taxon>Oxyuridomorpha</taxon>
        <taxon>Oxyuroidea</taxon>
        <taxon>Oxyuridae</taxon>
        <taxon>Syphacia</taxon>
    </lineage>
</organism>
<feature type="region of interest" description="Disordered" evidence="1">
    <location>
        <begin position="129"/>
        <end position="160"/>
    </location>
</feature>
<evidence type="ECO:0000313" key="2">
    <source>
        <dbReference type="Proteomes" id="UP000046393"/>
    </source>
</evidence>
<keyword evidence="2" id="KW-1185">Reference proteome</keyword>
<dbReference type="AlphaFoldDB" id="A0A0N5AEG5"/>